<dbReference type="RefSeq" id="WP_214420475.1">
    <property type="nucleotide sequence ID" value="NZ_CP075546.1"/>
</dbReference>
<dbReference type="EMBL" id="CP075546">
    <property type="protein sequence ID" value="QVV89685.1"/>
    <property type="molecule type" value="Genomic_DNA"/>
</dbReference>
<protein>
    <recommendedName>
        <fullName evidence="4">Nucleotide-binding protein</fullName>
    </recommendedName>
</protein>
<dbReference type="GeneID" id="65096312"/>
<name>A0A8E7EKM4_9EURY</name>
<dbReference type="GO" id="GO:0000724">
    <property type="term" value="P:double-strand break repair via homologous recombination"/>
    <property type="evidence" value="ECO:0007669"/>
    <property type="project" value="TreeGrafter"/>
</dbReference>
<proteinExistence type="predicted"/>
<evidence type="ECO:0000313" key="3">
    <source>
        <dbReference type="Proteomes" id="UP000680656"/>
    </source>
</evidence>
<dbReference type="SUPFAM" id="SSF50249">
    <property type="entry name" value="Nucleic acid-binding proteins"/>
    <property type="match status" value="5"/>
</dbReference>
<keyword evidence="1" id="KW-0238">DNA-binding</keyword>
<sequence>MELKEIADRISEKFAAAGHPIDRAKLEERIYRFVDEFSVPPAEAERSIMSDYARMFGMELPSSTPTKKNNNELTPVAEIQAEQWVTIEGQVVTLFPSRSPSIAQSGIIADGTGSIRFVIWANDNAPAVEQKKWYRFESAVADEYNGQVSLKVHKGTTITEISGEDAPAPEIIPIGQLVPNRWISIEGEVTALFPPRSPSISQTGIIADGSGTTRFTVWASAEAPLMEKGEWYRLDLVETDEFNGQVNVKIHSGTTITPLNRDDIPKMENTPIGQITPGVFSVGAKVVAVENPNIEQILQRGILADETGAIKFVIRNTPDAIPLEENRWYEISSAVVDRYRGALSLQIAPGSFQALEDDRSIRPNIIPVGQAGPGIVCLRVKLVQEYETTSDRILQSGLVGDESGTMRFVTWKDDSAQRLLPDMVYGIYYASVDEFNNRLSLTLNGATLLPDESATIQVRSSNEEIKGAFVHLSPGSGLIKRCPVEGCGRVLSRQNYCPIHEIQPNYIYDLRVKGWLDDGQKTYDTIISREGVEELTGLNLISAQEMAENNPLGLDTVFYHVNEQILGRYLICRGKTFDNRLFAYNCEFQTFDSGTLAELINRAEGSSDE</sequence>
<dbReference type="PANTHER" id="PTHR13356">
    <property type="entry name" value="OB FOLD NUCLEIC ACID BINDING PROTEIN-RELATED"/>
    <property type="match status" value="1"/>
</dbReference>
<evidence type="ECO:0000313" key="2">
    <source>
        <dbReference type="EMBL" id="QVV89685.1"/>
    </source>
</evidence>
<dbReference type="GO" id="GO:0003677">
    <property type="term" value="F:DNA binding"/>
    <property type="evidence" value="ECO:0007669"/>
    <property type="project" value="UniProtKB-KW"/>
</dbReference>
<evidence type="ECO:0000256" key="1">
    <source>
        <dbReference type="ARBA" id="ARBA00023125"/>
    </source>
</evidence>
<dbReference type="KEGG" id="mrtj:KHC33_03970"/>
<keyword evidence="3" id="KW-1185">Reference proteome</keyword>
<dbReference type="InterPro" id="IPR051231">
    <property type="entry name" value="SOSS-B"/>
</dbReference>
<dbReference type="GO" id="GO:0010212">
    <property type="term" value="P:response to ionizing radiation"/>
    <property type="evidence" value="ECO:0007669"/>
    <property type="project" value="TreeGrafter"/>
</dbReference>
<dbReference type="PANTHER" id="PTHR13356:SF8">
    <property type="entry name" value="REPLICATION PROTEIN A"/>
    <property type="match status" value="1"/>
</dbReference>
<accession>A0A8E7EKM4</accession>
<dbReference type="InterPro" id="IPR012340">
    <property type="entry name" value="NA-bd_OB-fold"/>
</dbReference>
<dbReference type="AlphaFoldDB" id="A0A8E7EKM4"/>
<reference evidence="2 3" key="1">
    <citation type="submission" date="2021-05" db="EMBL/GenBank/DDBJ databases">
        <title>A novel Methanospirillum isolate from a pyrite-forming mixed culture.</title>
        <authorList>
            <person name="Bunk B."/>
            <person name="Sproer C."/>
            <person name="Spring S."/>
            <person name="Pester M."/>
        </authorList>
    </citation>
    <scope>NUCLEOTIDE SEQUENCE [LARGE SCALE GENOMIC DNA]</scope>
    <source>
        <strain evidence="2 3">J.3.6.1-F.2.7.3</strain>
    </source>
</reference>
<evidence type="ECO:0008006" key="4">
    <source>
        <dbReference type="Google" id="ProtNLM"/>
    </source>
</evidence>
<dbReference type="Gene3D" id="2.40.50.140">
    <property type="entry name" value="Nucleic acid-binding proteins"/>
    <property type="match status" value="4"/>
</dbReference>
<organism evidence="2 3">
    <name type="scientific">Methanospirillum purgamenti</name>
    <dbReference type="NCBI Taxonomy" id="2834276"/>
    <lineage>
        <taxon>Archaea</taxon>
        <taxon>Methanobacteriati</taxon>
        <taxon>Methanobacteriota</taxon>
        <taxon>Stenosarchaea group</taxon>
        <taxon>Methanomicrobia</taxon>
        <taxon>Methanomicrobiales</taxon>
        <taxon>Methanospirillaceae</taxon>
        <taxon>Methanospirillum</taxon>
    </lineage>
</organism>
<dbReference type="Proteomes" id="UP000680656">
    <property type="component" value="Chromosome"/>
</dbReference>
<dbReference type="CDD" id="cd04491">
    <property type="entry name" value="SoSSB_OBF"/>
    <property type="match status" value="4"/>
</dbReference>
<gene>
    <name evidence="2" type="ORF">KHC33_03970</name>
</gene>